<evidence type="ECO:0000313" key="2">
    <source>
        <dbReference type="EMBL" id="MBD2753909.1"/>
    </source>
</evidence>
<dbReference type="Proteomes" id="UP000653797">
    <property type="component" value="Unassembled WGS sequence"/>
</dbReference>
<organism evidence="2 3">
    <name type="scientific">Spirosoma validum</name>
    <dbReference type="NCBI Taxonomy" id="2771355"/>
    <lineage>
        <taxon>Bacteria</taxon>
        <taxon>Pseudomonadati</taxon>
        <taxon>Bacteroidota</taxon>
        <taxon>Cytophagia</taxon>
        <taxon>Cytophagales</taxon>
        <taxon>Cytophagaceae</taxon>
        <taxon>Spirosoma</taxon>
    </lineage>
</organism>
<gene>
    <name evidence="2" type="ORF">IC230_13465</name>
</gene>
<evidence type="ECO:0000313" key="3">
    <source>
        <dbReference type="Proteomes" id="UP000653797"/>
    </source>
</evidence>
<name>A0A927GDN4_9BACT</name>
<proteinExistence type="predicted"/>
<dbReference type="RefSeq" id="WP_191039549.1">
    <property type="nucleotide sequence ID" value="NZ_JACXAA010000004.1"/>
</dbReference>
<feature type="chain" id="PRO_5036966756" evidence="1">
    <location>
        <begin position="21"/>
        <end position="1365"/>
    </location>
</feature>
<reference evidence="2" key="1">
    <citation type="submission" date="2020-09" db="EMBL/GenBank/DDBJ databases">
        <authorList>
            <person name="Kim M.K."/>
        </authorList>
    </citation>
    <scope>NUCLEOTIDE SEQUENCE</scope>
    <source>
        <strain evidence="2">BT704</strain>
    </source>
</reference>
<feature type="signal peptide" evidence="1">
    <location>
        <begin position="1"/>
        <end position="20"/>
    </location>
</feature>
<keyword evidence="3" id="KW-1185">Reference proteome</keyword>
<protein>
    <submittedName>
        <fullName evidence="2">Uncharacterized protein</fullName>
    </submittedName>
</protein>
<accession>A0A927GDN4</accession>
<keyword evidence="1" id="KW-0732">Signal</keyword>
<comment type="caution">
    <text evidence="2">The sequence shown here is derived from an EMBL/GenBank/DDBJ whole genome shotgun (WGS) entry which is preliminary data.</text>
</comment>
<evidence type="ECO:0000256" key="1">
    <source>
        <dbReference type="SAM" id="SignalP"/>
    </source>
</evidence>
<sequence>MNNRLLFILVLLLLDLSARAQFSNNGRITNRANRISERQLSFLVKAKGTYTGSKQGVFTHQGPSARTLVNLGSFIADTNHTDRFQGPGGQPGPQEIAGTVRPYFFNLILQNGTDQPLAITNTDGANVRGLATFANGITTTVRSLTTAGALRFDNQARYVGGLTDAQHVDGYVSKVGRTSFTFPVGSATDSRPLTISRPPTATDHYGVTWLEGDPTTTPDPSDASALHPIGQFDTQTLTAVSPVGQWDWIPLSGTGAGLTISVVIPNLTSFASSASLRLVGWNGTKWINLSTGEKPYSAGSSYASFNTDNSTLAGTMIAGITAIGIGRFPSEFQLSGTVFDDGNGLTDELVNQIGLGPNPLNGTDIDPLRSGSQPLYASLVGTGNIGPYVVFTEPVSTSGTYSFSAVTADTYSIVLNTNPQGSLIPSLPTSWTATGEHLGTGPGSDGLADGILTGITVTTAAVGNANFGIDRRPEGTSVVLAAQPNPGGGNRTPIPASAFTATDLEDGTYASNLAGRSVSLRPASGGTLYYQGSPVSTTLTIPIFDPTQVSLDPSSNDATTAGFGYTFYDNAQVSSGSDPTLNPIYISQPYTGAGISIAGNLFDDGNGLTDNTVNQTGQGPNPLNGTAVPSATGSPTPLFVSLTIEGNVLATVPVSSAGSYSFSSVQGNLAYTLVLTTNPAGSFQSSLPSSWVYTGEFLGAGAGNDFTPDGQLSVSVGSASRTNANFGIDQRPLTQPVTLASQPNPEGTAQAPVSATAFSATDREDGNYAGNLTGRTVSLSAAVGGTLYYSTTAVSTSLTVASFDPAQLSLNPTAPGSTTASFIYTVKDNAGVNSVAATITLSFSPAISVSGNVFDDGNGLSDSQINGTAVNGPSLPVYVSLVSETTVVETVPVSVTGFFKFLSVQANKVYKLILSTVAGGSQTPSLPTQWVNTGESVPDANKPLAIPGGGTMLRQQQSLALDAVVDGILSVQVNTTNVDDIRFGIEQRPQAVASVLLLQPNPRANNRAPVYASAFSGSDPEDGTYPNNLTGRVVRLSPATGGTLYYQNGPVSIDQVIASFEPTQLTLDPTSTGSTTAQFTYSVNDQAGVESTPKPVVVPFYDEDDQNDNDPETKTIKLPTFSFIIVIPPLLLPPIILPPPPIFGILIPSFPTNVSSLTIGTRVYTKDTFPSDGVVVKTDEEGKLIENVLVDPILKDQPTGVPFQALGSSGAPISALGVLGINPPAPDVSPVLYARPSTSYGSTSASVVVTVVELTSVPTQGLITVRLTKDSRLRLSFDASQTMVNGRPVQNSVWRVDESQAGYYILTTSQRIEANEVLSIGFTGQLSPGATTGILTVSATLVGNSGGEVNIINNIDAEKIDYFQR</sequence>
<dbReference type="EMBL" id="JACXAA010000004">
    <property type="protein sequence ID" value="MBD2753909.1"/>
    <property type="molecule type" value="Genomic_DNA"/>
</dbReference>